<dbReference type="EMBL" id="MDYQ01000063">
    <property type="protein sequence ID" value="PRP84410.1"/>
    <property type="molecule type" value="Genomic_DNA"/>
</dbReference>
<keyword evidence="2" id="KW-1185">Reference proteome</keyword>
<name>A0A2P6NKB9_9EUKA</name>
<dbReference type="Proteomes" id="UP000241769">
    <property type="component" value="Unassembled WGS sequence"/>
</dbReference>
<evidence type="ECO:0000313" key="2">
    <source>
        <dbReference type="Proteomes" id="UP000241769"/>
    </source>
</evidence>
<sequence length="132" mass="15596">MRNVSRGWPDCSSYRLQDGVQRNHQVIQRNRKPPEENHTESVYFFNCLLQQLQQSMIREERPNRCIQDGRSSLSVAIENEPKTDTRRLVVHIPTEAQDPFSAEVEDLQDGSILLLLFKQSSTLWMLWFLYRC</sequence>
<gene>
    <name evidence="1" type="ORF">PROFUN_08090</name>
</gene>
<organism evidence="1 2">
    <name type="scientific">Planoprotostelium fungivorum</name>
    <dbReference type="NCBI Taxonomy" id="1890364"/>
    <lineage>
        <taxon>Eukaryota</taxon>
        <taxon>Amoebozoa</taxon>
        <taxon>Evosea</taxon>
        <taxon>Variosea</taxon>
        <taxon>Cavosteliida</taxon>
        <taxon>Cavosteliaceae</taxon>
        <taxon>Planoprotostelium</taxon>
    </lineage>
</organism>
<comment type="caution">
    <text evidence="1">The sequence shown here is derived from an EMBL/GenBank/DDBJ whole genome shotgun (WGS) entry which is preliminary data.</text>
</comment>
<dbReference type="InParanoid" id="A0A2P6NKB9"/>
<accession>A0A2P6NKB9</accession>
<evidence type="ECO:0000313" key="1">
    <source>
        <dbReference type="EMBL" id="PRP84410.1"/>
    </source>
</evidence>
<proteinExistence type="predicted"/>
<dbReference type="AlphaFoldDB" id="A0A2P6NKB9"/>
<reference evidence="1 2" key="1">
    <citation type="journal article" date="2018" name="Genome Biol. Evol.">
        <title>Multiple Roots of Fruiting Body Formation in Amoebozoa.</title>
        <authorList>
            <person name="Hillmann F."/>
            <person name="Forbes G."/>
            <person name="Novohradska S."/>
            <person name="Ferling I."/>
            <person name="Riege K."/>
            <person name="Groth M."/>
            <person name="Westermann M."/>
            <person name="Marz M."/>
            <person name="Spaller T."/>
            <person name="Winckler T."/>
            <person name="Schaap P."/>
            <person name="Glockner G."/>
        </authorList>
    </citation>
    <scope>NUCLEOTIDE SEQUENCE [LARGE SCALE GENOMIC DNA]</scope>
    <source>
        <strain evidence="1 2">Jena</strain>
    </source>
</reference>
<protein>
    <submittedName>
        <fullName evidence="1">Uncharacterized protein</fullName>
    </submittedName>
</protein>